<dbReference type="PROSITE" id="PS51257">
    <property type="entry name" value="PROKAR_LIPOPROTEIN"/>
    <property type="match status" value="1"/>
</dbReference>
<dbReference type="RefSeq" id="WP_245944558.1">
    <property type="nucleotide sequence ID" value="NZ_CAJPLF010000051.1"/>
</dbReference>
<accession>A0A379EYT4</accession>
<protein>
    <recommendedName>
        <fullName evidence="4">Peptidase M15</fullName>
    </recommendedName>
</protein>
<evidence type="ECO:0000313" key="3">
    <source>
        <dbReference type="Proteomes" id="UP000254235"/>
    </source>
</evidence>
<proteinExistence type="predicted"/>
<dbReference type="Pfam" id="PF18979">
    <property type="entry name" value="DUF5715"/>
    <property type="match status" value="1"/>
</dbReference>
<gene>
    <name evidence="2" type="ORF">NCTC13043_00406</name>
</gene>
<dbReference type="Proteomes" id="UP000254235">
    <property type="component" value="Unassembled WGS sequence"/>
</dbReference>
<keyword evidence="1" id="KW-0732">Signal</keyword>
<organism evidence="2 3">
    <name type="scientific">Prevotella pallens</name>
    <dbReference type="NCBI Taxonomy" id="60133"/>
    <lineage>
        <taxon>Bacteria</taxon>
        <taxon>Pseudomonadati</taxon>
        <taxon>Bacteroidota</taxon>
        <taxon>Bacteroidia</taxon>
        <taxon>Bacteroidales</taxon>
        <taxon>Prevotellaceae</taxon>
        <taxon>Prevotella</taxon>
    </lineage>
</organism>
<name>A0A379EYT4_9BACT</name>
<evidence type="ECO:0000256" key="1">
    <source>
        <dbReference type="SAM" id="SignalP"/>
    </source>
</evidence>
<sequence length="231" mass="26267">MMKTIAKHSKRKCLLNLLSVGVFATVITFTTACATSKSSNEGETFRDDNVSMQSTYQFKDVNGAQLYAAKKYGVTPIDSRAKLENDHRRLKLVESNGYYLVDRLKDSAPYLTKGAKNLLKEIGKRFQEELDKEGYREHRIIVTAMFRTRRDIAIAQQTNSSTNDNSAHLYGTTFDISFSRFNRTGTSGKAVSNETMCNILGKVIYNLREEGECWPIFERAQHCIHVTVRKI</sequence>
<dbReference type="EMBL" id="UGTP01000001">
    <property type="protein sequence ID" value="SUC11550.1"/>
    <property type="molecule type" value="Genomic_DNA"/>
</dbReference>
<dbReference type="GeneID" id="78570143"/>
<evidence type="ECO:0000313" key="2">
    <source>
        <dbReference type="EMBL" id="SUC11550.1"/>
    </source>
</evidence>
<evidence type="ECO:0008006" key="4">
    <source>
        <dbReference type="Google" id="ProtNLM"/>
    </source>
</evidence>
<feature type="signal peptide" evidence="1">
    <location>
        <begin position="1"/>
        <end position="34"/>
    </location>
</feature>
<dbReference type="InterPro" id="IPR043769">
    <property type="entry name" value="DUF5715"/>
</dbReference>
<dbReference type="AlphaFoldDB" id="A0A379EYT4"/>
<reference evidence="2 3" key="1">
    <citation type="submission" date="2018-06" db="EMBL/GenBank/DDBJ databases">
        <authorList>
            <consortium name="Pathogen Informatics"/>
            <person name="Doyle S."/>
        </authorList>
    </citation>
    <scope>NUCLEOTIDE SEQUENCE [LARGE SCALE GENOMIC DNA]</scope>
    <source>
        <strain evidence="2 3">NCTC13043</strain>
    </source>
</reference>
<feature type="chain" id="PRO_5016771807" description="Peptidase M15" evidence="1">
    <location>
        <begin position="35"/>
        <end position="231"/>
    </location>
</feature>